<evidence type="ECO:0000313" key="3">
    <source>
        <dbReference type="EMBL" id="GAA3150532.1"/>
    </source>
</evidence>
<comment type="similarity">
    <text evidence="1">Belongs to the thioesterase family.</text>
</comment>
<dbReference type="InterPro" id="IPR001031">
    <property type="entry name" value="Thioesterase"/>
</dbReference>
<dbReference type="RefSeq" id="WP_345054355.1">
    <property type="nucleotide sequence ID" value="NZ_BAAAVM010000057.1"/>
</dbReference>
<dbReference type="GO" id="GO:0016787">
    <property type="term" value="F:hydrolase activity"/>
    <property type="evidence" value="ECO:0007669"/>
    <property type="project" value="UniProtKB-KW"/>
</dbReference>
<keyword evidence="3" id="KW-0378">Hydrolase</keyword>
<sequence>MDVLTTSRRSDWLAVWSPAPAPAPRLFCLPHTGGGAAVYRHWAPRLSPDIEVVSLRLPGRESRFRERPYDRLTDLVPALVDAVAGRLDRPHAWFGHSMGALVAYEVCRELARRGLPQPLRLLVSGRRAPHLPSRTRPVHAAPADELLAHLAELNGTPDELLTSPAVRATVLPRLRADFAVSETYRYRPGPPLAVPITVLGGAADPVTDPYELRGWREHTRADCAVRMFPGDHFFLHQDPEPVLTAVARALLPTSPPPAGGPR</sequence>
<dbReference type="SUPFAM" id="SSF53474">
    <property type="entry name" value="alpha/beta-Hydrolases"/>
    <property type="match status" value="1"/>
</dbReference>
<dbReference type="InterPro" id="IPR012223">
    <property type="entry name" value="TEII"/>
</dbReference>
<dbReference type="Gene3D" id="3.40.50.1820">
    <property type="entry name" value="alpha/beta hydrolase"/>
    <property type="match status" value="1"/>
</dbReference>
<dbReference type="Proteomes" id="UP001500893">
    <property type="component" value="Unassembled WGS sequence"/>
</dbReference>
<feature type="domain" description="Thioesterase" evidence="2">
    <location>
        <begin position="25"/>
        <end position="245"/>
    </location>
</feature>
<proteinExistence type="inferred from homology"/>
<dbReference type="PANTHER" id="PTHR11487">
    <property type="entry name" value="THIOESTERASE"/>
    <property type="match status" value="1"/>
</dbReference>
<evidence type="ECO:0000256" key="1">
    <source>
        <dbReference type="ARBA" id="ARBA00007169"/>
    </source>
</evidence>
<accession>A0ABP6NJG9</accession>
<gene>
    <name evidence="3" type="ORF">GCM10010521_42740</name>
</gene>
<dbReference type="Pfam" id="PF00975">
    <property type="entry name" value="Thioesterase"/>
    <property type="match status" value="1"/>
</dbReference>
<organism evidence="3 4">
    <name type="scientific">Streptomyces rameus</name>
    <dbReference type="NCBI Taxonomy" id="68261"/>
    <lineage>
        <taxon>Bacteria</taxon>
        <taxon>Bacillati</taxon>
        <taxon>Actinomycetota</taxon>
        <taxon>Actinomycetes</taxon>
        <taxon>Kitasatosporales</taxon>
        <taxon>Streptomycetaceae</taxon>
        <taxon>Streptomyces</taxon>
    </lineage>
</organism>
<name>A0ABP6NJG9_9ACTN</name>
<evidence type="ECO:0000259" key="2">
    <source>
        <dbReference type="Pfam" id="PF00975"/>
    </source>
</evidence>
<comment type="caution">
    <text evidence="3">The sequence shown here is derived from an EMBL/GenBank/DDBJ whole genome shotgun (WGS) entry which is preliminary data.</text>
</comment>
<evidence type="ECO:0000313" key="4">
    <source>
        <dbReference type="Proteomes" id="UP001500893"/>
    </source>
</evidence>
<reference evidence="4" key="1">
    <citation type="journal article" date="2019" name="Int. J. Syst. Evol. Microbiol.">
        <title>The Global Catalogue of Microorganisms (GCM) 10K type strain sequencing project: providing services to taxonomists for standard genome sequencing and annotation.</title>
        <authorList>
            <consortium name="The Broad Institute Genomics Platform"/>
            <consortium name="The Broad Institute Genome Sequencing Center for Infectious Disease"/>
            <person name="Wu L."/>
            <person name="Ma J."/>
        </authorList>
    </citation>
    <scope>NUCLEOTIDE SEQUENCE [LARGE SCALE GENOMIC DNA]</scope>
    <source>
        <strain evidence="4">JCM 11574</strain>
    </source>
</reference>
<protein>
    <submittedName>
        <fullName evidence="3">Alpha/beta fold hydrolase</fullName>
    </submittedName>
</protein>
<dbReference type="PANTHER" id="PTHR11487:SF0">
    <property type="entry name" value="S-ACYL FATTY ACID SYNTHASE THIOESTERASE, MEDIUM CHAIN"/>
    <property type="match status" value="1"/>
</dbReference>
<keyword evidence="4" id="KW-1185">Reference proteome</keyword>
<dbReference type="EMBL" id="BAAAVM010000057">
    <property type="protein sequence ID" value="GAA3150532.1"/>
    <property type="molecule type" value="Genomic_DNA"/>
</dbReference>
<dbReference type="InterPro" id="IPR029058">
    <property type="entry name" value="AB_hydrolase_fold"/>
</dbReference>